<protein>
    <submittedName>
        <fullName evidence="2">Uncharacterized protein</fullName>
    </submittedName>
</protein>
<dbReference type="Proteomes" id="UP001580928">
    <property type="component" value="Unassembled WGS sequence"/>
</dbReference>
<sequence length="60" mass="6591">MLSYSVDWLKKGKALQETNEVHCKQPKARTAIAKRGGGSQATNEGNRHCAFVRPAHPNSD</sequence>
<evidence type="ECO:0000256" key="1">
    <source>
        <dbReference type="SAM" id="MobiDB-lite"/>
    </source>
</evidence>
<accession>A0ABV5CEM8</accession>
<keyword evidence="3" id="KW-1185">Reference proteome</keyword>
<evidence type="ECO:0000313" key="3">
    <source>
        <dbReference type="Proteomes" id="UP001580928"/>
    </source>
</evidence>
<name>A0ABV5CEM8_9SPHI</name>
<comment type="caution">
    <text evidence="2">The sequence shown here is derived from an EMBL/GenBank/DDBJ whole genome shotgun (WGS) entry which is preliminary data.</text>
</comment>
<organism evidence="2 3">
    <name type="scientific">Albibacterium profundi</name>
    <dbReference type="NCBI Taxonomy" id="3134906"/>
    <lineage>
        <taxon>Bacteria</taxon>
        <taxon>Pseudomonadati</taxon>
        <taxon>Bacteroidota</taxon>
        <taxon>Sphingobacteriia</taxon>
        <taxon>Sphingobacteriales</taxon>
        <taxon>Sphingobacteriaceae</taxon>
        <taxon>Albibacterium</taxon>
    </lineage>
</organism>
<dbReference type="RefSeq" id="WP_375557450.1">
    <property type="nucleotide sequence ID" value="NZ_JBBVGT010000002.1"/>
</dbReference>
<reference evidence="2 3" key="1">
    <citation type="submission" date="2024-04" db="EMBL/GenBank/DDBJ databases">
        <title>Albibacterium profundi sp. nov., isolated from sediment of the Challenger Deep of Mariana Trench.</title>
        <authorList>
            <person name="Wang Y."/>
        </authorList>
    </citation>
    <scope>NUCLEOTIDE SEQUENCE [LARGE SCALE GENOMIC DNA]</scope>
    <source>
        <strain evidence="2 3">RHL897</strain>
    </source>
</reference>
<feature type="region of interest" description="Disordered" evidence="1">
    <location>
        <begin position="34"/>
        <end position="60"/>
    </location>
</feature>
<dbReference type="EMBL" id="JBBVGT010000002">
    <property type="protein sequence ID" value="MFB5945919.1"/>
    <property type="molecule type" value="Genomic_DNA"/>
</dbReference>
<gene>
    <name evidence="2" type="ORF">WKR92_08745</name>
</gene>
<proteinExistence type="predicted"/>
<evidence type="ECO:0000313" key="2">
    <source>
        <dbReference type="EMBL" id="MFB5945919.1"/>
    </source>
</evidence>